<gene>
    <name evidence="1" type="ordered locus">Bind_0803</name>
</gene>
<accession>B2IH39</accession>
<dbReference type="KEGG" id="bid:Bind_0803"/>
<dbReference type="GO" id="GO:0030246">
    <property type="term" value="F:carbohydrate binding"/>
    <property type="evidence" value="ECO:0007669"/>
    <property type="project" value="InterPro"/>
</dbReference>
<protein>
    <submittedName>
        <fullName evidence="1">Aldose 1-epimerase</fullName>
    </submittedName>
</protein>
<proteinExistence type="predicted"/>
<dbReference type="Gene3D" id="2.70.98.10">
    <property type="match status" value="1"/>
</dbReference>
<dbReference type="Proteomes" id="UP000001695">
    <property type="component" value="Chromosome"/>
</dbReference>
<reference evidence="1 2" key="2">
    <citation type="journal article" date="2010" name="J. Bacteriol.">
        <title>Complete genome sequence of Beijerinckia indica subsp. indica.</title>
        <authorList>
            <person name="Tamas I."/>
            <person name="Dedysh S.N."/>
            <person name="Liesack W."/>
            <person name="Stott M.B."/>
            <person name="Alam M."/>
            <person name="Murrell J.C."/>
            <person name="Dunfield P.F."/>
        </authorList>
    </citation>
    <scope>NUCLEOTIDE SEQUENCE [LARGE SCALE GENOMIC DNA]</scope>
    <source>
        <strain evidence="2">ATCC 9039 / DSM 1715 / NCIMB 8712</strain>
    </source>
</reference>
<reference evidence="2" key="1">
    <citation type="submission" date="2008-03" db="EMBL/GenBank/DDBJ databases">
        <title>Complete sequence of chromosome of Beijerinckia indica subsp. indica ATCC 9039.</title>
        <authorList>
            <consortium name="US DOE Joint Genome Institute"/>
            <person name="Copeland A."/>
            <person name="Lucas S."/>
            <person name="Lapidus A."/>
            <person name="Glavina del Rio T."/>
            <person name="Dalin E."/>
            <person name="Tice H."/>
            <person name="Bruce D."/>
            <person name="Goodwin L."/>
            <person name="Pitluck S."/>
            <person name="LaButti K."/>
            <person name="Schmutz J."/>
            <person name="Larimer F."/>
            <person name="Land M."/>
            <person name="Hauser L."/>
            <person name="Kyrpides N."/>
            <person name="Mikhailova N."/>
            <person name="Dunfield P.F."/>
            <person name="Dedysh S.N."/>
            <person name="Liesack W."/>
            <person name="Saw J.H."/>
            <person name="Alam M."/>
            <person name="Chen Y."/>
            <person name="Murrell J.C."/>
            <person name="Richardson P."/>
        </authorList>
    </citation>
    <scope>NUCLEOTIDE SEQUENCE [LARGE SCALE GENOMIC DNA]</scope>
    <source>
        <strain evidence="2">ATCC 9039 / DSM 1715 / NCIMB 8712</strain>
    </source>
</reference>
<dbReference type="Pfam" id="PF01263">
    <property type="entry name" value="Aldose_epim"/>
    <property type="match status" value="1"/>
</dbReference>
<sequence length="289" mass="32194">MSGTFTLYNGSAEIRVDRRGAEILLWKIGGRDLLWRKDPAIWNATAPILFPVVGWTRHGEIRVDDRSYPLGLHGFASTRDFTLINRKADEAWLSLAADETTKALYPFDFVLTVHYAVHPQSVVVTLLVENKDDRPMPYACGLHPGFAWRHQGEGAWIEFDACEDPSVPLISEHGLFLPETRPIPLQGQRLDLSADLLTQEALCFLNLHGRGLTFHQGAGAALRVDLDHFPHLALWARPPAPFLSIEAWTGHGDPADFEGDLYAKPSMLVLAPGATGRHAVTWTFCRETV</sequence>
<dbReference type="InterPro" id="IPR008183">
    <property type="entry name" value="Aldose_1/G6P_1-epimerase"/>
</dbReference>
<dbReference type="SUPFAM" id="SSF74650">
    <property type="entry name" value="Galactose mutarotase-like"/>
    <property type="match status" value="1"/>
</dbReference>
<dbReference type="STRING" id="395963.Bind_0803"/>
<name>B2IH39_BEII9</name>
<dbReference type="HOGENOM" id="CLU_057834_1_0_5"/>
<evidence type="ECO:0000313" key="2">
    <source>
        <dbReference type="Proteomes" id="UP000001695"/>
    </source>
</evidence>
<dbReference type="eggNOG" id="COG2017">
    <property type="taxonomic scope" value="Bacteria"/>
</dbReference>
<dbReference type="EMBL" id="CP001016">
    <property type="protein sequence ID" value="ACB94453.1"/>
    <property type="molecule type" value="Genomic_DNA"/>
</dbReference>
<dbReference type="InterPro" id="IPR014718">
    <property type="entry name" value="GH-type_carb-bd"/>
</dbReference>
<dbReference type="GO" id="GO:0016853">
    <property type="term" value="F:isomerase activity"/>
    <property type="evidence" value="ECO:0007669"/>
    <property type="project" value="InterPro"/>
</dbReference>
<dbReference type="GO" id="GO:0005975">
    <property type="term" value="P:carbohydrate metabolic process"/>
    <property type="evidence" value="ECO:0007669"/>
    <property type="project" value="InterPro"/>
</dbReference>
<dbReference type="AlphaFoldDB" id="B2IH39"/>
<dbReference type="RefSeq" id="WP_012383810.1">
    <property type="nucleotide sequence ID" value="NC_010581.1"/>
</dbReference>
<evidence type="ECO:0000313" key="1">
    <source>
        <dbReference type="EMBL" id="ACB94453.1"/>
    </source>
</evidence>
<dbReference type="InterPro" id="IPR011013">
    <property type="entry name" value="Gal_mutarotase_sf_dom"/>
</dbReference>
<organism evidence="1 2">
    <name type="scientific">Beijerinckia indica subsp. indica (strain ATCC 9039 / DSM 1715 / NCIMB 8712)</name>
    <dbReference type="NCBI Taxonomy" id="395963"/>
    <lineage>
        <taxon>Bacteria</taxon>
        <taxon>Pseudomonadati</taxon>
        <taxon>Pseudomonadota</taxon>
        <taxon>Alphaproteobacteria</taxon>
        <taxon>Hyphomicrobiales</taxon>
        <taxon>Beijerinckiaceae</taxon>
        <taxon>Beijerinckia</taxon>
    </lineage>
</organism>
<dbReference type="OrthoDB" id="9795355at2"/>
<keyword evidence="2" id="KW-1185">Reference proteome</keyword>